<evidence type="ECO:0000256" key="1">
    <source>
        <dbReference type="SAM" id="MobiDB-lite"/>
    </source>
</evidence>
<keyword evidence="2" id="KW-1133">Transmembrane helix</keyword>
<evidence type="ECO:0000256" key="3">
    <source>
        <dbReference type="SAM" id="SignalP"/>
    </source>
</evidence>
<dbReference type="EMBL" id="CP146203">
    <property type="protein sequence ID" value="XBH21426.1"/>
    <property type="molecule type" value="Genomic_DNA"/>
</dbReference>
<feature type="domain" description="Htaa" evidence="4">
    <location>
        <begin position="841"/>
        <end position="996"/>
    </location>
</feature>
<name>A0AAU7DVY2_9MICO</name>
<feature type="signal peptide" evidence="3">
    <location>
        <begin position="1"/>
        <end position="30"/>
    </location>
</feature>
<dbReference type="Gene3D" id="2.60.40.230">
    <property type="entry name" value="Neocarzinostatin-like"/>
    <property type="match status" value="2"/>
</dbReference>
<gene>
    <name evidence="5" type="ORF">V5R04_14620</name>
</gene>
<accession>A0AAU7DVY2</accession>
<feature type="chain" id="PRO_5043459152" evidence="3">
    <location>
        <begin position="31"/>
        <end position="1052"/>
    </location>
</feature>
<feature type="region of interest" description="Disordered" evidence="1">
    <location>
        <begin position="602"/>
        <end position="630"/>
    </location>
</feature>
<protein>
    <submittedName>
        <fullName evidence="5">HtaA domain-containing protein</fullName>
    </submittedName>
</protein>
<dbReference type="Pfam" id="PF04213">
    <property type="entry name" value="HtaA"/>
    <property type="match status" value="2"/>
</dbReference>
<dbReference type="InterPro" id="IPR007331">
    <property type="entry name" value="Htaa"/>
</dbReference>
<evidence type="ECO:0000259" key="4">
    <source>
        <dbReference type="Pfam" id="PF04213"/>
    </source>
</evidence>
<sequence length="1052" mass="107055">MFTQIRKRARRSLAALTATVLFAGVTVAGAAIPAAAEVAPPATAAPVLTVTPGEIDDVTKEVTLNVSGTGYVGDGAVSGAYILVGGLDVWTPGSGPLKADGWVAQDWVQASRIKDGVFTTAVKIPANSFDAGQTYQVASSAAHGLSASNRTLDAQAKFTTKAEVIPEPEAPAADAVVTVSKSTGLNPDGETITVTGSGFLPAADGATTGARPPLAGKFTGAYVVLGDFADVWKPSDKAPSSARKALSQFWAVPAESVNTIGGANAGAVELKADGTFSVEFEVKKDTEIAGNLGIYTYAAGGSTYAQFETYTPLNFAEVEEPEAPVVPEVQASKTAGLNPDGETITVTGSGFLPAADGATTGARPPLAGKFTGAYVVLGDFADVWKPSDKAPSSARKALSQFWAVPAESVNTIGGANAGAVELKADGTFRVEFEVKKGAEIAGNLGIYTYSGGGAVYAPFETYTPLAFADSSEPEVPIDPEVPSKADPKLTVTPGEIADVTKENTLTVSGTGYGGDGAKMGAYVVVGDKSIWTPGSGQPLVADGWAVLAWVPANQIVDGKFTVSVKVPAKSLEGGQEYQVATSAAHQLSATDRTLDAQALFTTKKTAGGDPAPKPTPDPKPKPEPAPQAGNLQWGIDKTFVDYIPGSIAKGKIEVSGGATFANGLFNFPQDGKATAGTGTAKFYGNVAFSGHNGALDSQFGALKLKFLGNNKAELWGTVTANSMSGESLLKNAKVVIAKVDLKPAVTNKDKSVSYTSNGVTLTADGAKAFGNYYGAGQKVSELSFTVGAPAKEQVTPPKDVTPKPGNKAPENPKGPGNGAVTAPEVTGKQPEVCVARAVSGATMNWNFKSSFVKYVGGLSDGKISAPGVSRGSGFTWSGGSGKYNEAASKGLINFGGTVQFSGHAGVMDAKFSNMRVQFLGANSAALLADVVSNDMNGKPITMNGTQIATISLGGKKATSGSTVTWSNAPVTLTSAGVKAFGGFYNAGEALDPITVSATLGANTNCDTSTGTLAATGLSEQTTGVVGIAIAFLAAGAAVLVVANRRKLAPVRK</sequence>
<keyword evidence="2" id="KW-0812">Transmembrane</keyword>
<feature type="region of interest" description="Disordered" evidence="1">
    <location>
        <begin position="789"/>
        <end position="824"/>
    </location>
</feature>
<dbReference type="AlphaFoldDB" id="A0AAU7DVY2"/>
<keyword evidence="3" id="KW-0732">Signal</keyword>
<evidence type="ECO:0000256" key="2">
    <source>
        <dbReference type="SAM" id="Phobius"/>
    </source>
</evidence>
<feature type="transmembrane region" description="Helical" evidence="2">
    <location>
        <begin position="1023"/>
        <end position="1042"/>
    </location>
</feature>
<reference evidence="5" key="1">
    <citation type="submission" date="2024-02" db="EMBL/GenBank/DDBJ databases">
        <title>Tomenella chthoni gen. nov. sp. nov., a member of the family Jonesiaceae isolated from bat guano.</title>
        <authorList>
            <person name="Miller S.L."/>
            <person name="King J."/>
            <person name="Sankaranarayanan K."/>
            <person name="Lawson P.A."/>
        </authorList>
    </citation>
    <scope>NUCLEOTIDE SEQUENCE</scope>
    <source>
        <strain evidence="5">BS-20</strain>
    </source>
</reference>
<evidence type="ECO:0000313" key="5">
    <source>
        <dbReference type="EMBL" id="XBH21426.1"/>
    </source>
</evidence>
<organism evidence="5">
    <name type="scientific">Jonesiaceae bacterium BS-20</name>
    <dbReference type="NCBI Taxonomy" id="3120821"/>
    <lineage>
        <taxon>Bacteria</taxon>
        <taxon>Bacillati</taxon>
        <taxon>Actinomycetota</taxon>
        <taxon>Actinomycetes</taxon>
        <taxon>Micrococcales</taxon>
        <taxon>Jonesiaceae</taxon>
    </lineage>
</organism>
<feature type="domain" description="Htaa" evidence="4">
    <location>
        <begin position="629"/>
        <end position="785"/>
    </location>
</feature>
<proteinExistence type="predicted"/>
<keyword evidence="2" id="KW-0472">Membrane</keyword>